<reference evidence="2" key="1">
    <citation type="submission" date="2019-05" db="EMBL/GenBank/DDBJ databases">
        <title>Annotation for the trematode Paragonimus heterotremus.</title>
        <authorList>
            <person name="Choi Y.-J."/>
        </authorList>
    </citation>
    <scope>NUCLEOTIDE SEQUENCE</scope>
    <source>
        <strain evidence="2">LC</strain>
    </source>
</reference>
<accession>A0A8J4WF07</accession>
<feature type="signal peptide" evidence="1">
    <location>
        <begin position="1"/>
        <end position="21"/>
    </location>
</feature>
<protein>
    <submittedName>
        <fullName evidence="2">Uncharacterized protein</fullName>
    </submittedName>
</protein>
<name>A0A8J4WF07_9TREM</name>
<comment type="caution">
    <text evidence="2">The sequence shown here is derived from an EMBL/GenBank/DDBJ whole genome shotgun (WGS) entry which is preliminary data.</text>
</comment>
<evidence type="ECO:0000313" key="3">
    <source>
        <dbReference type="Proteomes" id="UP000748531"/>
    </source>
</evidence>
<feature type="chain" id="PRO_5035213363" evidence="1">
    <location>
        <begin position="22"/>
        <end position="58"/>
    </location>
</feature>
<dbReference type="EMBL" id="LUCH01005771">
    <property type="protein sequence ID" value="KAF5397791.1"/>
    <property type="molecule type" value="Genomic_DNA"/>
</dbReference>
<evidence type="ECO:0000256" key="1">
    <source>
        <dbReference type="SAM" id="SignalP"/>
    </source>
</evidence>
<evidence type="ECO:0000313" key="2">
    <source>
        <dbReference type="EMBL" id="KAF5397791.1"/>
    </source>
</evidence>
<keyword evidence="1" id="KW-0732">Signal</keyword>
<keyword evidence="3" id="KW-1185">Reference proteome</keyword>
<dbReference type="AlphaFoldDB" id="A0A8J4WF07"/>
<gene>
    <name evidence="2" type="ORF">PHET_09131</name>
</gene>
<organism evidence="2 3">
    <name type="scientific">Paragonimus heterotremus</name>
    <dbReference type="NCBI Taxonomy" id="100268"/>
    <lineage>
        <taxon>Eukaryota</taxon>
        <taxon>Metazoa</taxon>
        <taxon>Spiralia</taxon>
        <taxon>Lophotrochozoa</taxon>
        <taxon>Platyhelminthes</taxon>
        <taxon>Trematoda</taxon>
        <taxon>Digenea</taxon>
        <taxon>Plagiorchiida</taxon>
        <taxon>Troglotremata</taxon>
        <taxon>Troglotrematidae</taxon>
        <taxon>Paragonimus</taxon>
    </lineage>
</organism>
<sequence>MFHRYHRLWIILVMVMERALGLSEHTPVPSTSKNKKLGSDLAIYLGKSFRHRNNVCGR</sequence>
<dbReference type="Proteomes" id="UP000748531">
    <property type="component" value="Unassembled WGS sequence"/>
</dbReference>
<proteinExistence type="predicted"/>